<comment type="caution">
    <text evidence="2">The sequence shown here is derived from an EMBL/GenBank/DDBJ whole genome shotgun (WGS) entry which is preliminary data.</text>
</comment>
<keyword evidence="3" id="KW-1185">Reference proteome</keyword>
<dbReference type="Proteomes" id="UP000605784">
    <property type="component" value="Unassembled WGS sequence"/>
</dbReference>
<dbReference type="EMBL" id="BMOU01000008">
    <property type="protein sequence ID" value="GGO03540.1"/>
    <property type="molecule type" value="Genomic_DNA"/>
</dbReference>
<feature type="compositionally biased region" description="Acidic residues" evidence="1">
    <location>
        <begin position="514"/>
        <end position="524"/>
    </location>
</feature>
<accession>A0A830GRT9</accession>
<reference evidence="2" key="1">
    <citation type="journal article" date="2014" name="Int. J. Syst. Evol. Microbiol.">
        <title>Complete genome sequence of Corynebacterium casei LMG S-19264T (=DSM 44701T), isolated from a smear-ripened cheese.</title>
        <authorList>
            <consortium name="US DOE Joint Genome Institute (JGI-PGF)"/>
            <person name="Walter F."/>
            <person name="Albersmeier A."/>
            <person name="Kalinowski J."/>
            <person name="Ruckert C."/>
        </authorList>
    </citation>
    <scope>NUCLEOTIDE SEQUENCE</scope>
    <source>
        <strain evidence="2">JCM 17820</strain>
    </source>
</reference>
<name>A0A830GRT9_9EURY</name>
<dbReference type="RefSeq" id="WP_189002031.1">
    <property type="nucleotide sequence ID" value="NZ_BMOU01000008.1"/>
</dbReference>
<protein>
    <submittedName>
        <fullName evidence="2">Uncharacterized protein</fullName>
    </submittedName>
</protein>
<evidence type="ECO:0000313" key="2">
    <source>
        <dbReference type="EMBL" id="GGO03540.1"/>
    </source>
</evidence>
<proteinExistence type="predicted"/>
<organism evidence="2 3">
    <name type="scientific">Haloarcula pellucida</name>
    <dbReference type="NCBI Taxonomy" id="1427151"/>
    <lineage>
        <taxon>Archaea</taxon>
        <taxon>Methanobacteriati</taxon>
        <taxon>Methanobacteriota</taxon>
        <taxon>Stenosarchaea group</taxon>
        <taxon>Halobacteria</taxon>
        <taxon>Halobacteriales</taxon>
        <taxon>Haloarculaceae</taxon>
        <taxon>Haloarcula</taxon>
    </lineage>
</organism>
<evidence type="ECO:0000256" key="1">
    <source>
        <dbReference type="SAM" id="MobiDB-lite"/>
    </source>
</evidence>
<reference evidence="2" key="2">
    <citation type="submission" date="2020-09" db="EMBL/GenBank/DDBJ databases">
        <authorList>
            <person name="Sun Q."/>
            <person name="Ohkuma M."/>
        </authorList>
    </citation>
    <scope>NUCLEOTIDE SEQUENCE</scope>
    <source>
        <strain evidence="2">JCM 17820</strain>
    </source>
</reference>
<feature type="region of interest" description="Disordered" evidence="1">
    <location>
        <begin position="514"/>
        <end position="558"/>
    </location>
</feature>
<dbReference type="AlphaFoldDB" id="A0A830GRT9"/>
<gene>
    <name evidence="2" type="ORF">GCM10009030_39310</name>
</gene>
<sequence>MSANGLQIDDPDGDGAVFVLPYDENLARESALSNLNARTDPEPDSTTPDPVSDEEEDGGVIKRANEYMSSVGSVALEAIGLHGMEISKANAKRAGELYRNKFPLLTPRFTRQCSECGAEFDEEVDVCEHCDSTDLHEPSPKQRTRAKQFFREVNREGQSLRQLYKFLARDAGRLGIWLHVVKKSYTYWDKPSVEIGGETVVESGEVHENPLELVRGDPKRIKPVVNEHGRIGNWWWACPVCEDRTETMQREPGRCDEHGCELREVHYAEVEKVGDTDPVKVYFGDEIVDYAAFEPRLGGKDALSPLDSLWLKQAILHWMDLYAGGYYDQQNTNRYPGRIVILHTSNKSAVEKQLAQAQDEKDEDPYAQGFLYNEVPPGADSSSDTAQVLDLMSDEILGQSDQLKQDYKSDIRSRYGLVDAQDSELEDAGGLNNEGLQLTINDRDKATTHQDLMEGPLRKLMDSLGFDDWEIRFVPPEGPDEETPVKETVQAVALAEQNGISYAIEDGRMEIQDTDGVVEPDPDPDPQPGSGGPDDDDGPTLDVDAPPPNPEQNGGDVTDDAVRHLEELQRHLVWGDESDIAQQSRQEAWTVDEDMPQFLQELIEEALDSGAIYYGEYDAPNVTGGAVKRFFKEKLDQPQGWSRRSLITDFADRFKISEQQAADVLEVQLTNTLNKARELGYERQGNTDDRVFKWIGPADNDKTDACWELLRETNPKYGGTPRPLDELKQLVAQKREQNYPEFDGSEWSVHWGERDTYVEHFD</sequence>
<feature type="region of interest" description="Disordered" evidence="1">
    <location>
        <begin position="30"/>
        <end position="57"/>
    </location>
</feature>
<evidence type="ECO:0000313" key="3">
    <source>
        <dbReference type="Proteomes" id="UP000605784"/>
    </source>
</evidence>